<proteinExistence type="predicted"/>
<keyword evidence="5" id="KW-1185">Reference proteome</keyword>
<evidence type="ECO:0000313" key="4">
    <source>
        <dbReference type="EMBL" id="QJE72032.1"/>
    </source>
</evidence>
<dbReference type="InterPro" id="IPR011033">
    <property type="entry name" value="PRC_barrel-like_sf"/>
</dbReference>
<dbReference type="Proteomes" id="UP000501891">
    <property type="component" value="Chromosome"/>
</dbReference>
<feature type="signal peptide" evidence="2">
    <location>
        <begin position="1"/>
        <end position="19"/>
    </location>
</feature>
<dbReference type="Pfam" id="PF05239">
    <property type="entry name" value="PRC"/>
    <property type="match status" value="1"/>
</dbReference>
<evidence type="ECO:0000259" key="3">
    <source>
        <dbReference type="Pfam" id="PF05239"/>
    </source>
</evidence>
<dbReference type="KEGG" id="acru:HHL28_01965"/>
<dbReference type="EMBL" id="CP051775">
    <property type="protein sequence ID" value="QJE72032.1"/>
    <property type="molecule type" value="Genomic_DNA"/>
</dbReference>
<keyword evidence="2" id="KW-0732">Signal</keyword>
<evidence type="ECO:0000256" key="2">
    <source>
        <dbReference type="SAM" id="SignalP"/>
    </source>
</evidence>
<organism evidence="4 5">
    <name type="scientific">Aerophototrophica crusticola</name>
    <dbReference type="NCBI Taxonomy" id="1709002"/>
    <lineage>
        <taxon>Bacteria</taxon>
        <taxon>Pseudomonadati</taxon>
        <taxon>Pseudomonadota</taxon>
        <taxon>Alphaproteobacteria</taxon>
        <taxon>Rhodospirillales</taxon>
        <taxon>Rhodospirillaceae</taxon>
        <taxon>Aerophototrophica</taxon>
    </lineage>
</organism>
<feature type="domain" description="PRC-barrel" evidence="3">
    <location>
        <begin position="38"/>
        <end position="106"/>
    </location>
</feature>
<sequence length="146" mass="15589">MRRALSLLLPVLLAAPAWAEPNLKMGAGNAALEGGLSSAESLLGRSVETSDGRLAGRVTDVLFDLQARRAAIVVAGDGPAGPLAKASAVPWEEVQLQEDRTVLRIPHTTDQFVALPEYKDPEIGNETLKEDRPKEGPKDLSQTPSR</sequence>
<dbReference type="SUPFAM" id="SSF50346">
    <property type="entry name" value="PRC-barrel domain"/>
    <property type="match status" value="1"/>
</dbReference>
<feature type="chain" id="PRO_5032429388" evidence="2">
    <location>
        <begin position="20"/>
        <end position="146"/>
    </location>
</feature>
<accession>A0A858R3U4</accession>
<dbReference type="Gene3D" id="2.30.30.240">
    <property type="entry name" value="PRC-barrel domain"/>
    <property type="match status" value="1"/>
</dbReference>
<gene>
    <name evidence="4" type="ORF">HHL28_01965</name>
</gene>
<dbReference type="InterPro" id="IPR027275">
    <property type="entry name" value="PRC-brl_dom"/>
</dbReference>
<feature type="compositionally biased region" description="Basic and acidic residues" evidence="1">
    <location>
        <begin position="117"/>
        <end position="138"/>
    </location>
</feature>
<name>A0A858R3U4_9PROT</name>
<protein>
    <submittedName>
        <fullName evidence="4">PRC-barrel domain containing protein</fullName>
    </submittedName>
</protein>
<evidence type="ECO:0000256" key="1">
    <source>
        <dbReference type="SAM" id="MobiDB-lite"/>
    </source>
</evidence>
<dbReference type="AlphaFoldDB" id="A0A858R3U4"/>
<reference evidence="4" key="1">
    <citation type="submission" date="2020-04" db="EMBL/GenBank/DDBJ databases">
        <title>A desert anoxygenic phototrophic bacterium fixes CO2 using RubisCO under aerobic conditions.</title>
        <authorList>
            <person name="Tang K."/>
        </authorList>
    </citation>
    <scope>NUCLEOTIDE SEQUENCE [LARGE SCALE GENOMIC DNA]</scope>
    <source>
        <strain evidence="4">MIMtkB3</strain>
    </source>
</reference>
<feature type="region of interest" description="Disordered" evidence="1">
    <location>
        <begin position="114"/>
        <end position="146"/>
    </location>
</feature>
<evidence type="ECO:0000313" key="5">
    <source>
        <dbReference type="Proteomes" id="UP000501891"/>
    </source>
</evidence>